<accession>A0ABP7SCC4</accession>
<name>A0ABP7SCC4_9SPHN</name>
<evidence type="ECO:0000313" key="2">
    <source>
        <dbReference type="Proteomes" id="UP001500235"/>
    </source>
</evidence>
<evidence type="ECO:0008006" key="3">
    <source>
        <dbReference type="Google" id="ProtNLM"/>
    </source>
</evidence>
<dbReference type="EMBL" id="BAABBQ010000001">
    <property type="protein sequence ID" value="GAA4009797.1"/>
    <property type="molecule type" value="Genomic_DNA"/>
</dbReference>
<keyword evidence="2" id="KW-1185">Reference proteome</keyword>
<dbReference type="RefSeq" id="WP_344705682.1">
    <property type="nucleotide sequence ID" value="NZ_BAABBQ010000001.1"/>
</dbReference>
<protein>
    <recommendedName>
        <fullName evidence="3">Methyl-accepting chemotaxis protein</fullName>
    </recommendedName>
</protein>
<dbReference type="Proteomes" id="UP001500235">
    <property type="component" value="Unassembled WGS sequence"/>
</dbReference>
<sequence length="57" mass="6159">MLKVAGVSTFQIFALAGIFLVLLSTSALALVTIVSTRELRHANTLLTGLLTTMRDRL</sequence>
<evidence type="ECO:0000313" key="1">
    <source>
        <dbReference type="EMBL" id="GAA4009797.1"/>
    </source>
</evidence>
<organism evidence="1 2">
    <name type="scientific">Sphingomonas swuensis</name>
    <dbReference type="NCBI Taxonomy" id="977800"/>
    <lineage>
        <taxon>Bacteria</taxon>
        <taxon>Pseudomonadati</taxon>
        <taxon>Pseudomonadota</taxon>
        <taxon>Alphaproteobacteria</taxon>
        <taxon>Sphingomonadales</taxon>
        <taxon>Sphingomonadaceae</taxon>
        <taxon>Sphingomonas</taxon>
    </lineage>
</organism>
<proteinExistence type="predicted"/>
<reference evidence="2" key="1">
    <citation type="journal article" date="2019" name="Int. J. Syst. Evol. Microbiol.">
        <title>The Global Catalogue of Microorganisms (GCM) 10K type strain sequencing project: providing services to taxonomists for standard genome sequencing and annotation.</title>
        <authorList>
            <consortium name="The Broad Institute Genomics Platform"/>
            <consortium name="The Broad Institute Genome Sequencing Center for Infectious Disease"/>
            <person name="Wu L."/>
            <person name="Ma J."/>
        </authorList>
    </citation>
    <scope>NUCLEOTIDE SEQUENCE [LARGE SCALE GENOMIC DNA]</scope>
    <source>
        <strain evidence="2">JCM 17563</strain>
    </source>
</reference>
<comment type="caution">
    <text evidence="1">The sequence shown here is derived from an EMBL/GenBank/DDBJ whole genome shotgun (WGS) entry which is preliminary data.</text>
</comment>
<gene>
    <name evidence="1" type="ORF">GCM10022280_03540</name>
</gene>